<sequence length="184" mass="17777">MQYSFALAALFSATIALPLPLNINLGAYSPALVVGDGAISFGAEGGEAGARPLMEALSGAGVSGPGAAKGLIDGANTPAASSVSINQPALSDGAGLGRVVRPREGGDEEEDEAEVKAEVGAPVVSKRDIGGFNAALSYALGAVKVTPEVQLGTGEKGAGVGILVKPGITAAAAAAPARAGGKAE</sequence>
<dbReference type="Proteomes" id="UP000701801">
    <property type="component" value="Unassembled WGS sequence"/>
</dbReference>
<dbReference type="EMBL" id="CAJVRM010000158">
    <property type="protein sequence ID" value="CAG8975971.1"/>
    <property type="molecule type" value="Genomic_DNA"/>
</dbReference>
<proteinExistence type="predicted"/>
<name>A0A9N9LNU7_9HELO</name>
<dbReference type="OrthoDB" id="3554456at2759"/>
<comment type="caution">
    <text evidence="2">The sequence shown here is derived from an EMBL/GenBank/DDBJ whole genome shotgun (WGS) entry which is preliminary data.</text>
</comment>
<organism evidence="2 3">
    <name type="scientific">Hymenoscyphus albidus</name>
    <dbReference type="NCBI Taxonomy" id="595503"/>
    <lineage>
        <taxon>Eukaryota</taxon>
        <taxon>Fungi</taxon>
        <taxon>Dikarya</taxon>
        <taxon>Ascomycota</taxon>
        <taxon>Pezizomycotina</taxon>
        <taxon>Leotiomycetes</taxon>
        <taxon>Helotiales</taxon>
        <taxon>Helotiaceae</taxon>
        <taxon>Hymenoscyphus</taxon>
    </lineage>
</organism>
<keyword evidence="1" id="KW-0732">Signal</keyword>
<evidence type="ECO:0000313" key="3">
    <source>
        <dbReference type="Proteomes" id="UP000701801"/>
    </source>
</evidence>
<evidence type="ECO:0000313" key="2">
    <source>
        <dbReference type="EMBL" id="CAG8975971.1"/>
    </source>
</evidence>
<evidence type="ECO:0000256" key="1">
    <source>
        <dbReference type="SAM" id="SignalP"/>
    </source>
</evidence>
<keyword evidence="3" id="KW-1185">Reference proteome</keyword>
<feature type="chain" id="PRO_5040309142" evidence="1">
    <location>
        <begin position="17"/>
        <end position="184"/>
    </location>
</feature>
<accession>A0A9N9LNU7</accession>
<protein>
    <submittedName>
        <fullName evidence="2">Uncharacterized protein</fullName>
    </submittedName>
</protein>
<dbReference type="AlphaFoldDB" id="A0A9N9LNU7"/>
<reference evidence="2" key="1">
    <citation type="submission" date="2021-07" db="EMBL/GenBank/DDBJ databases">
        <authorList>
            <person name="Durling M."/>
        </authorList>
    </citation>
    <scope>NUCLEOTIDE SEQUENCE</scope>
</reference>
<gene>
    <name evidence="2" type="ORF">HYALB_00012306</name>
</gene>
<feature type="signal peptide" evidence="1">
    <location>
        <begin position="1"/>
        <end position="16"/>
    </location>
</feature>